<dbReference type="InterPro" id="IPR006158">
    <property type="entry name" value="Cobalamin-bd"/>
</dbReference>
<evidence type="ECO:0000313" key="8">
    <source>
        <dbReference type="EMBL" id="PRP94819.1"/>
    </source>
</evidence>
<dbReference type="SFLD" id="SFLDG01082">
    <property type="entry name" value="B12-binding_domain_containing"/>
    <property type="match status" value="1"/>
</dbReference>
<dbReference type="InterPro" id="IPR058240">
    <property type="entry name" value="rSAM_sf"/>
</dbReference>
<gene>
    <name evidence="8" type="ORF">ENSA7_76420</name>
</gene>
<dbReference type="Proteomes" id="UP000238823">
    <property type="component" value="Unassembled WGS sequence"/>
</dbReference>
<feature type="domain" description="Radical SAM core" evidence="7">
    <location>
        <begin position="303"/>
        <end position="531"/>
    </location>
</feature>
<dbReference type="PROSITE" id="PS51918">
    <property type="entry name" value="RADICAL_SAM"/>
    <property type="match status" value="1"/>
</dbReference>
<dbReference type="Gene3D" id="3.80.30.20">
    <property type="entry name" value="tm_1862 like domain"/>
    <property type="match status" value="1"/>
</dbReference>
<dbReference type="InterPro" id="IPR023404">
    <property type="entry name" value="rSAM_horseshoe"/>
</dbReference>
<dbReference type="GO" id="GO:0051536">
    <property type="term" value="F:iron-sulfur cluster binding"/>
    <property type="evidence" value="ECO:0007669"/>
    <property type="project" value="UniProtKB-KW"/>
</dbReference>
<evidence type="ECO:0000256" key="4">
    <source>
        <dbReference type="ARBA" id="ARBA00023004"/>
    </source>
</evidence>
<dbReference type="InterPro" id="IPR006638">
    <property type="entry name" value="Elp3/MiaA/NifB-like_rSAM"/>
</dbReference>
<keyword evidence="2" id="KW-0949">S-adenosyl-L-methionine</keyword>
<evidence type="ECO:0000256" key="2">
    <source>
        <dbReference type="ARBA" id="ARBA00022691"/>
    </source>
</evidence>
<dbReference type="OrthoDB" id="9762608at2"/>
<dbReference type="PROSITE" id="PS51332">
    <property type="entry name" value="B12_BINDING"/>
    <property type="match status" value="1"/>
</dbReference>
<dbReference type="Pfam" id="PF04055">
    <property type="entry name" value="Radical_SAM"/>
    <property type="match status" value="1"/>
</dbReference>
<dbReference type="Gene3D" id="3.40.50.280">
    <property type="entry name" value="Cobalamin-binding domain"/>
    <property type="match status" value="1"/>
</dbReference>
<name>A0A2S9XPM6_9BACT</name>
<proteinExistence type="predicted"/>
<feature type="domain" description="B12-binding" evidence="6">
    <location>
        <begin position="129"/>
        <end position="264"/>
    </location>
</feature>
<dbReference type="GO" id="GO:0003824">
    <property type="term" value="F:catalytic activity"/>
    <property type="evidence" value="ECO:0007669"/>
    <property type="project" value="InterPro"/>
</dbReference>
<evidence type="ECO:0000256" key="1">
    <source>
        <dbReference type="ARBA" id="ARBA00001966"/>
    </source>
</evidence>
<evidence type="ECO:0000259" key="7">
    <source>
        <dbReference type="PROSITE" id="PS51918"/>
    </source>
</evidence>
<keyword evidence="4" id="KW-0408">Iron</keyword>
<evidence type="ECO:0000313" key="9">
    <source>
        <dbReference type="Proteomes" id="UP000238823"/>
    </source>
</evidence>
<dbReference type="SMART" id="SM00729">
    <property type="entry name" value="Elp3"/>
    <property type="match status" value="1"/>
</dbReference>
<dbReference type="PANTHER" id="PTHR43409:SF7">
    <property type="entry name" value="BLL1977 PROTEIN"/>
    <property type="match status" value="1"/>
</dbReference>
<evidence type="ECO:0000256" key="5">
    <source>
        <dbReference type="ARBA" id="ARBA00023014"/>
    </source>
</evidence>
<dbReference type="GO" id="GO:0046872">
    <property type="term" value="F:metal ion binding"/>
    <property type="evidence" value="ECO:0007669"/>
    <property type="project" value="UniProtKB-KW"/>
</dbReference>
<dbReference type="AlphaFoldDB" id="A0A2S9XPM6"/>
<dbReference type="EMBL" id="PVNL01000139">
    <property type="protein sequence ID" value="PRP94819.1"/>
    <property type="molecule type" value="Genomic_DNA"/>
</dbReference>
<protein>
    <submittedName>
        <fullName evidence="8">B12 binding domain protein</fullName>
    </submittedName>
</protein>
<dbReference type="SUPFAM" id="SSF102114">
    <property type="entry name" value="Radical SAM enzymes"/>
    <property type="match status" value="1"/>
</dbReference>
<dbReference type="SFLD" id="SFLDS00029">
    <property type="entry name" value="Radical_SAM"/>
    <property type="match status" value="1"/>
</dbReference>
<comment type="cofactor">
    <cofactor evidence="1">
        <name>[4Fe-4S] cluster</name>
        <dbReference type="ChEBI" id="CHEBI:49883"/>
    </cofactor>
</comment>
<sequence>MSGALDAIFVFPPPALTSLAWPYPAPHHLSTFANARGFRADVLDLNREAAHAYLDSPQFAARRGRARATIDRLGEHHGEHVGEHVGGRASLDEDQRSSYRRAVFDAMRGDYFASADGRQALLDGSRETDFEWLLAEVFLYQGRDLAAPTLAELRASLAAGVGADLLAIIGPLLQRAVVDPRPRLVGFSIPFSAQLLPALLIARALAEQLPDAHLCFGGPVVSLLDQRFVEGLLGFEFLDSVVINEGERVVCQMLERLRVDEREMAGIDNVVHRSPTGVELRRSPRSAALRLRKEDHFRYELPADQRESTVLSVLHSKGCYWGKCTFCDYINLSDDPRYRPRSSDDVADDLAYFRSRGFRQFDLITDALPPRHAAELGAALGERGIEDISIWCYAYIDARFTLEVLRTMTRSARWALTIGMESANDRLLDYIAKGYRRADIERFFATVRELDAGDRLQLVVNVIIDIPTTTLAEAEEVLAFCSRYTDVVSYFNVSYFTLTSSSEMGREPERFGLTILYDRSPTSDNDSASHQQVNTVAFTAAGGFGAEDRARLTRGYGQLNDEIRRRRQLGGWYGRILAGDVPASARVRFHPREAYEVHPLPASVGPGCLLWIRGQASAKQVSEGFAALYAALAGRELSLTELDAALAELVDDSVDALGVIQRCCHAGLVASVEGSVDTTIFLGRNEEPHPPA</sequence>
<accession>A0A2S9XPM6</accession>
<dbReference type="PANTHER" id="PTHR43409">
    <property type="entry name" value="ANAEROBIC MAGNESIUM-PROTOPORPHYRIN IX MONOMETHYL ESTER CYCLASE-RELATED"/>
    <property type="match status" value="1"/>
</dbReference>
<keyword evidence="5" id="KW-0411">Iron-sulfur</keyword>
<evidence type="ECO:0000259" key="6">
    <source>
        <dbReference type="PROSITE" id="PS51332"/>
    </source>
</evidence>
<keyword evidence="3" id="KW-0479">Metal-binding</keyword>
<evidence type="ECO:0000256" key="3">
    <source>
        <dbReference type="ARBA" id="ARBA00022723"/>
    </source>
</evidence>
<comment type="caution">
    <text evidence="8">The sequence shown here is derived from an EMBL/GenBank/DDBJ whole genome shotgun (WGS) entry which is preliminary data.</text>
</comment>
<dbReference type="InterPro" id="IPR007197">
    <property type="entry name" value="rSAM"/>
</dbReference>
<dbReference type="GO" id="GO:0005829">
    <property type="term" value="C:cytosol"/>
    <property type="evidence" value="ECO:0007669"/>
    <property type="project" value="TreeGrafter"/>
</dbReference>
<dbReference type="InterPro" id="IPR051198">
    <property type="entry name" value="BchE-like"/>
</dbReference>
<dbReference type="GO" id="GO:0031419">
    <property type="term" value="F:cobalamin binding"/>
    <property type="evidence" value="ECO:0007669"/>
    <property type="project" value="InterPro"/>
</dbReference>
<organism evidence="8 9">
    <name type="scientific">Enhygromyxa salina</name>
    <dbReference type="NCBI Taxonomy" id="215803"/>
    <lineage>
        <taxon>Bacteria</taxon>
        <taxon>Pseudomonadati</taxon>
        <taxon>Myxococcota</taxon>
        <taxon>Polyangia</taxon>
        <taxon>Nannocystales</taxon>
        <taxon>Nannocystaceae</taxon>
        <taxon>Enhygromyxa</taxon>
    </lineage>
</organism>
<dbReference type="RefSeq" id="WP_106094409.1">
    <property type="nucleotide sequence ID" value="NZ_PVNL01000139.1"/>
</dbReference>
<reference evidence="8 9" key="1">
    <citation type="submission" date="2018-03" db="EMBL/GenBank/DDBJ databases">
        <title>Draft Genome Sequences of the Obligatory Marine Myxobacteria Enhygromyxa salina SWB007.</title>
        <authorList>
            <person name="Poehlein A."/>
            <person name="Moghaddam J.A."/>
            <person name="Harms H."/>
            <person name="Alanjari M."/>
            <person name="Koenig G.M."/>
            <person name="Daniel R."/>
            <person name="Schaeberle T.F."/>
        </authorList>
    </citation>
    <scope>NUCLEOTIDE SEQUENCE [LARGE SCALE GENOMIC DNA]</scope>
    <source>
        <strain evidence="8 9">SWB007</strain>
    </source>
</reference>